<dbReference type="AlphaFoldDB" id="A0A9N7Y5Y0"/>
<sequence>MEHFIGISFWIATLFICLQAKNIPLEDSSIPLMRRYITCEDPESRFYAPTDVKAECMATALECIEIELKGTVKEECTGKMEYLEQAVEFFEIKRKEKCPAPTTPAACECERWPQESFGKFLDKVESLLQQDASAAAQ</sequence>
<dbReference type="EMBL" id="CADEAL010000084">
    <property type="protein sequence ID" value="CAB1414031.1"/>
    <property type="molecule type" value="Genomic_DNA"/>
</dbReference>
<dbReference type="Gene3D" id="1.20.1250.70">
    <property type="entry name" value="Interleukin-15/Interleukin-21"/>
    <property type="match status" value="1"/>
</dbReference>
<evidence type="ECO:0000313" key="3">
    <source>
        <dbReference type="Proteomes" id="UP001153269"/>
    </source>
</evidence>
<gene>
    <name evidence="2" type="ORF">PLEPLA_LOCUS1734</name>
</gene>
<evidence type="ECO:0008006" key="4">
    <source>
        <dbReference type="Google" id="ProtNLM"/>
    </source>
</evidence>
<organism evidence="2 3">
    <name type="scientific">Pleuronectes platessa</name>
    <name type="common">European plaice</name>
    <dbReference type="NCBI Taxonomy" id="8262"/>
    <lineage>
        <taxon>Eukaryota</taxon>
        <taxon>Metazoa</taxon>
        <taxon>Chordata</taxon>
        <taxon>Craniata</taxon>
        <taxon>Vertebrata</taxon>
        <taxon>Euteleostomi</taxon>
        <taxon>Actinopterygii</taxon>
        <taxon>Neopterygii</taxon>
        <taxon>Teleostei</taxon>
        <taxon>Neoteleostei</taxon>
        <taxon>Acanthomorphata</taxon>
        <taxon>Carangaria</taxon>
        <taxon>Pleuronectiformes</taxon>
        <taxon>Pleuronectoidei</taxon>
        <taxon>Pleuronectidae</taxon>
        <taxon>Pleuronectes</taxon>
    </lineage>
</organism>
<protein>
    <recommendedName>
        <fullName evidence="4">Interleukin</fullName>
    </recommendedName>
</protein>
<comment type="caution">
    <text evidence="2">The sequence shown here is derived from an EMBL/GenBank/DDBJ whole genome shotgun (WGS) entry which is preliminary data.</text>
</comment>
<accession>A0A9N7Y5Y0</accession>
<proteinExistence type="predicted"/>
<feature type="signal peptide" evidence="1">
    <location>
        <begin position="1"/>
        <end position="20"/>
    </location>
</feature>
<name>A0A9N7Y5Y0_PLEPL</name>
<keyword evidence="3" id="KW-1185">Reference proteome</keyword>
<reference evidence="2" key="1">
    <citation type="submission" date="2020-03" db="EMBL/GenBank/DDBJ databases">
        <authorList>
            <person name="Weist P."/>
        </authorList>
    </citation>
    <scope>NUCLEOTIDE SEQUENCE</scope>
</reference>
<evidence type="ECO:0000256" key="1">
    <source>
        <dbReference type="SAM" id="SignalP"/>
    </source>
</evidence>
<dbReference type="SUPFAM" id="SSF47266">
    <property type="entry name" value="4-helical cytokines"/>
    <property type="match status" value="1"/>
</dbReference>
<dbReference type="Proteomes" id="UP001153269">
    <property type="component" value="Unassembled WGS sequence"/>
</dbReference>
<keyword evidence="1" id="KW-0732">Signal</keyword>
<feature type="chain" id="PRO_5040228594" description="Interleukin" evidence="1">
    <location>
        <begin position="21"/>
        <end position="137"/>
    </location>
</feature>
<evidence type="ECO:0000313" key="2">
    <source>
        <dbReference type="EMBL" id="CAB1414031.1"/>
    </source>
</evidence>
<dbReference type="InterPro" id="IPR009079">
    <property type="entry name" value="4_helix_cytokine-like_core"/>
</dbReference>